<dbReference type="PANTHER" id="PTHR33753:SF2">
    <property type="entry name" value="GLYCOSIDE HYDROLASE FAMILY 7 PROTEIN"/>
    <property type="match status" value="1"/>
</dbReference>
<evidence type="ECO:0000256" key="9">
    <source>
        <dbReference type="RuleBase" id="RU361164"/>
    </source>
</evidence>
<keyword evidence="7 9" id="KW-0326">Glycosidase</keyword>
<dbReference type="EMBL" id="MAVT02000594">
    <property type="protein sequence ID" value="POS74672.1"/>
    <property type="molecule type" value="Genomic_DNA"/>
</dbReference>
<dbReference type="EC" id="3.2.1.-" evidence="9"/>
<dbReference type="STRING" id="158607.A0A2P5HWP1"/>
<dbReference type="FunFam" id="2.70.100.10:FF:000001">
    <property type="entry name" value="Glucanase"/>
    <property type="match status" value="1"/>
</dbReference>
<dbReference type="OrthoDB" id="412382at2759"/>
<dbReference type="Gene3D" id="2.70.100.10">
    <property type="entry name" value="Glycoside hydrolase, family 7, domain"/>
    <property type="match status" value="1"/>
</dbReference>
<gene>
    <name evidence="11" type="ORF">DHEL01_v206931</name>
</gene>
<name>A0A2P5HWP1_DIAHE</name>
<organism evidence="11 12">
    <name type="scientific">Diaporthe helianthi</name>
    <dbReference type="NCBI Taxonomy" id="158607"/>
    <lineage>
        <taxon>Eukaryota</taxon>
        <taxon>Fungi</taxon>
        <taxon>Dikarya</taxon>
        <taxon>Ascomycota</taxon>
        <taxon>Pezizomycotina</taxon>
        <taxon>Sordariomycetes</taxon>
        <taxon>Sordariomycetidae</taxon>
        <taxon>Diaporthales</taxon>
        <taxon>Diaporthaceae</taxon>
        <taxon>Diaporthe</taxon>
    </lineage>
</organism>
<feature type="signal peptide" evidence="10">
    <location>
        <begin position="1"/>
        <end position="16"/>
    </location>
</feature>
<evidence type="ECO:0000256" key="4">
    <source>
        <dbReference type="ARBA" id="ARBA00022801"/>
    </source>
</evidence>
<keyword evidence="12" id="KW-1185">Reference proteome</keyword>
<dbReference type="InterPro" id="IPR013320">
    <property type="entry name" value="ConA-like_dom_sf"/>
</dbReference>
<comment type="similarity">
    <text evidence="2 9">Belongs to the glycosyl hydrolase 7 (cellulase C) family.</text>
</comment>
<evidence type="ECO:0000256" key="7">
    <source>
        <dbReference type="ARBA" id="ARBA00023295"/>
    </source>
</evidence>
<evidence type="ECO:0000256" key="10">
    <source>
        <dbReference type="SAM" id="SignalP"/>
    </source>
</evidence>
<proteinExistence type="inferred from homology"/>
<evidence type="ECO:0000256" key="1">
    <source>
        <dbReference type="ARBA" id="ARBA00001641"/>
    </source>
</evidence>
<protein>
    <recommendedName>
        <fullName evidence="9">Glucanase</fullName>
        <ecNumber evidence="9">3.2.1.-</ecNumber>
    </recommendedName>
</protein>
<keyword evidence="3 10" id="KW-0732">Signal</keyword>
<comment type="catalytic activity">
    <reaction evidence="1">
        <text>Hydrolysis of (1-&gt;4)-beta-D-glucosidic linkages in cellulose and cellotetraose, releasing cellobiose from the non-reducing ends of the chains.</text>
        <dbReference type="EC" id="3.2.1.91"/>
    </reaction>
</comment>
<keyword evidence="6" id="KW-0119">Carbohydrate metabolism</keyword>
<keyword evidence="4 9" id="KW-0378">Hydrolase</keyword>
<keyword evidence="5 9" id="KW-0136">Cellulose degradation</keyword>
<dbReference type="InterPro" id="IPR001722">
    <property type="entry name" value="Glyco_hydro_7"/>
</dbReference>
<sequence length="461" mass="49176">MYRSAAILSFASVVLGQQAGTSTPEVHPSLPMSTCTESGCTTEDTTAVLDANWRWTHNVEGYNNCYEGNSWDQTLCPDGATCAKNCAIDGADYEGTYGITTPESGALKLSFVKTNSNGKNVGSRLYLLESETKYKMFNLLNKEFTFDVDVSNLPCGLNGAVYFSQMSADGGLSAYETNKAGAKYGTGYCDAQCPQDVKFINGEANSQGWNGTDENSGTGQYGSCCAEMDIWEANLVSTAFTPHPCSVNGQTRCESDVDCGAGDNRYAGVCDKDGCDFNSFRMGDKTFYGTGLTVDTSKPITVVTQFITDDGTDTGTLADIKRFYVQDGKTIPNSMSSVAGVDATNSITDSFCEAQKTAFGDNNYFAAKGGLAKMGEALKSMVLVLSIWTRSRTNVTTRDDHAVSMNWLDSSYPTDKTGPGVARGTCDPAAGLPETVEAAHPDASVVYSNIKFGTLNSTFTA</sequence>
<evidence type="ECO:0000256" key="8">
    <source>
        <dbReference type="ARBA" id="ARBA00023326"/>
    </source>
</evidence>
<dbReference type="InParanoid" id="A0A2P5HWP1"/>
<dbReference type="CDD" id="cd07999">
    <property type="entry name" value="GH7_CBH_EG"/>
    <property type="match status" value="1"/>
</dbReference>
<dbReference type="PRINTS" id="PR00734">
    <property type="entry name" value="GLHYDRLASE7"/>
</dbReference>
<dbReference type="PANTHER" id="PTHR33753">
    <property type="entry name" value="1,4-BETA-D-GLUCAN CELLOBIOHYDROLASE B"/>
    <property type="match status" value="1"/>
</dbReference>
<evidence type="ECO:0000256" key="3">
    <source>
        <dbReference type="ARBA" id="ARBA00022729"/>
    </source>
</evidence>
<reference evidence="11" key="1">
    <citation type="submission" date="2017-09" db="EMBL/GenBank/DDBJ databases">
        <title>Polyketide synthases of a Diaporthe helianthi virulent isolate.</title>
        <authorList>
            <person name="Baroncelli R."/>
        </authorList>
    </citation>
    <scope>NUCLEOTIDE SEQUENCE [LARGE SCALE GENOMIC DNA]</scope>
    <source>
        <strain evidence="11">7/96</strain>
    </source>
</reference>
<evidence type="ECO:0000313" key="11">
    <source>
        <dbReference type="EMBL" id="POS74672.1"/>
    </source>
</evidence>
<accession>A0A2P5HWP1</accession>
<dbReference type="Pfam" id="PF00840">
    <property type="entry name" value="Glyco_hydro_7"/>
    <property type="match status" value="1"/>
</dbReference>
<dbReference type="InterPro" id="IPR037019">
    <property type="entry name" value="Glyco_hydro_7_sf"/>
</dbReference>
<dbReference type="GO" id="GO:0016162">
    <property type="term" value="F:cellulose 1,4-beta-cellobiosidase activity"/>
    <property type="evidence" value="ECO:0007669"/>
    <property type="project" value="UniProtKB-EC"/>
</dbReference>
<dbReference type="AlphaFoldDB" id="A0A2P5HWP1"/>
<evidence type="ECO:0000256" key="6">
    <source>
        <dbReference type="ARBA" id="ARBA00023277"/>
    </source>
</evidence>
<evidence type="ECO:0000256" key="2">
    <source>
        <dbReference type="ARBA" id="ARBA00006044"/>
    </source>
</evidence>
<dbReference type="Proteomes" id="UP000094444">
    <property type="component" value="Unassembled WGS sequence"/>
</dbReference>
<dbReference type="SUPFAM" id="SSF49899">
    <property type="entry name" value="Concanavalin A-like lectins/glucanases"/>
    <property type="match status" value="1"/>
</dbReference>
<feature type="chain" id="PRO_5015203276" description="Glucanase" evidence="10">
    <location>
        <begin position="17"/>
        <end position="461"/>
    </location>
</feature>
<evidence type="ECO:0000256" key="5">
    <source>
        <dbReference type="ARBA" id="ARBA00023001"/>
    </source>
</evidence>
<comment type="caution">
    <text evidence="11">The sequence shown here is derived from an EMBL/GenBank/DDBJ whole genome shotgun (WGS) entry which is preliminary data.</text>
</comment>
<keyword evidence="8 9" id="KW-0624">Polysaccharide degradation</keyword>
<evidence type="ECO:0000313" key="12">
    <source>
        <dbReference type="Proteomes" id="UP000094444"/>
    </source>
</evidence>
<dbReference type="GO" id="GO:0030245">
    <property type="term" value="P:cellulose catabolic process"/>
    <property type="evidence" value="ECO:0007669"/>
    <property type="project" value="UniProtKB-KW"/>
</dbReference>